<keyword evidence="4" id="KW-0808">Transferase</keyword>
<keyword evidence="5" id="KW-1185">Reference proteome</keyword>
<dbReference type="EMBL" id="CAMXCT030006640">
    <property type="protein sequence ID" value="CAL4804841.1"/>
    <property type="molecule type" value="Genomic_DNA"/>
</dbReference>
<feature type="compositionally biased region" description="Basic and acidic residues" evidence="1">
    <location>
        <begin position="11"/>
        <end position="20"/>
    </location>
</feature>
<accession>A0A9P1M347</accession>
<feature type="region of interest" description="Disordered" evidence="1">
    <location>
        <begin position="1"/>
        <end position="38"/>
    </location>
</feature>
<evidence type="ECO:0000256" key="1">
    <source>
        <dbReference type="SAM" id="MobiDB-lite"/>
    </source>
</evidence>
<evidence type="ECO:0000313" key="5">
    <source>
        <dbReference type="Proteomes" id="UP001152797"/>
    </source>
</evidence>
<dbReference type="AlphaFoldDB" id="A0A9P1M347"/>
<evidence type="ECO:0000313" key="3">
    <source>
        <dbReference type="EMBL" id="CAL1170904.1"/>
    </source>
</evidence>
<reference evidence="2" key="1">
    <citation type="submission" date="2022-10" db="EMBL/GenBank/DDBJ databases">
        <authorList>
            <person name="Chen Y."/>
            <person name="Dougan E. K."/>
            <person name="Chan C."/>
            <person name="Rhodes N."/>
            <person name="Thang M."/>
        </authorList>
    </citation>
    <scope>NUCLEOTIDE SEQUENCE</scope>
</reference>
<proteinExistence type="predicted"/>
<comment type="caution">
    <text evidence="2">The sequence shown here is derived from an EMBL/GenBank/DDBJ whole genome shotgun (WGS) entry which is preliminary data.</text>
</comment>
<dbReference type="Proteomes" id="UP001152797">
    <property type="component" value="Unassembled WGS sequence"/>
</dbReference>
<evidence type="ECO:0000313" key="2">
    <source>
        <dbReference type="EMBL" id="CAI4017529.1"/>
    </source>
</evidence>
<reference evidence="3" key="2">
    <citation type="submission" date="2024-04" db="EMBL/GenBank/DDBJ databases">
        <authorList>
            <person name="Chen Y."/>
            <person name="Shah S."/>
            <person name="Dougan E. K."/>
            <person name="Thang M."/>
            <person name="Chan C."/>
        </authorList>
    </citation>
    <scope>NUCLEOTIDE SEQUENCE [LARGE SCALE GENOMIC DNA]</scope>
</reference>
<name>A0A9P1M347_9DINO</name>
<feature type="compositionally biased region" description="Polar residues" evidence="1">
    <location>
        <begin position="21"/>
        <end position="30"/>
    </location>
</feature>
<gene>
    <name evidence="2" type="ORF">C1SCF055_LOCUS42167</name>
</gene>
<organism evidence="2">
    <name type="scientific">Cladocopium goreaui</name>
    <dbReference type="NCBI Taxonomy" id="2562237"/>
    <lineage>
        <taxon>Eukaryota</taxon>
        <taxon>Sar</taxon>
        <taxon>Alveolata</taxon>
        <taxon>Dinophyceae</taxon>
        <taxon>Suessiales</taxon>
        <taxon>Symbiodiniaceae</taxon>
        <taxon>Cladocopium</taxon>
    </lineage>
</organism>
<sequence length="177" mass="19547">MGCTSSSATRAFEKQGRKDTSTSSIQIGNRSETECEPTISRREYNSWKHEVDLTDLQSIENGMALPVNQWVHKAMSEELSKSLSGYLVEPGKLAETIQERRVKLEEIAAQSETLTAATLTDLTKSRNLEGSKSPATCQDYLRAEMDNSKSSVVTFDLGRDEKEITSLPSGQNLIIGL</sequence>
<protein>
    <submittedName>
        <fullName evidence="4">Protein kinase domain-containing protein</fullName>
    </submittedName>
</protein>
<evidence type="ECO:0000313" key="4">
    <source>
        <dbReference type="EMBL" id="CAL4804841.1"/>
    </source>
</evidence>
<keyword evidence="4" id="KW-0418">Kinase</keyword>
<dbReference type="EMBL" id="CAMXCT010006640">
    <property type="protein sequence ID" value="CAI4017529.1"/>
    <property type="molecule type" value="Genomic_DNA"/>
</dbReference>
<dbReference type="GO" id="GO:0016301">
    <property type="term" value="F:kinase activity"/>
    <property type="evidence" value="ECO:0007669"/>
    <property type="project" value="UniProtKB-KW"/>
</dbReference>
<dbReference type="EMBL" id="CAMXCT020006640">
    <property type="protein sequence ID" value="CAL1170904.1"/>
    <property type="molecule type" value="Genomic_DNA"/>
</dbReference>